<dbReference type="InterPro" id="IPR032675">
    <property type="entry name" value="LRR_dom_sf"/>
</dbReference>
<dbReference type="Gene3D" id="3.80.10.10">
    <property type="entry name" value="Ribonuclease Inhibitor"/>
    <property type="match status" value="1"/>
</dbReference>
<dbReference type="STRING" id="53326.A0A016X3L9"/>
<organism evidence="2 3">
    <name type="scientific">Ancylostoma ceylanicum</name>
    <dbReference type="NCBI Taxonomy" id="53326"/>
    <lineage>
        <taxon>Eukaryota</taxon>
        <taxon>Metazoa</taxon>
        <taxon>Ecdysozoa</taxon>
        <taxon>Nematoda</taxon>
        <taxon>Chromadorea</taxon>
        <taxon>Rhabditida</taxon>
        <taxon>Rhabditina</taxon>
        <taxon>Rhabditomorpha</taxon>
        <taxon>Strongyloidea</taxon>
        <taxon>Ancylostomatidae</taxon>
        <taxon>Ancylostomatinae</taxon>
        <taxon>Ancylostoma</taxon>
    </lineage>
</organism>
<dbReference type="OrthoDB" id="5840759at2759"/>
<feature type="compositionally biased region" description="Basic residues" evidence="1">
    <location>
        <begin position="94"/>
        <end position="104"/>
    </location>
</feature>
<evidence type="ECO:0000256" key="1">
    <source>
        <dbReference type="SAM" id="MobiDB-lite"/>
    </source>
</evidence>
<feature type="region of interest" description="Disordered" evidence="1">
    <location>
        <begin position="1"/>
        <end position="33"/>
    </location>
</feature>
<accession>A0A016X3L9</accession>
<reference evidence="3" key="1">
    <citation type="journal article" date="2015" name="Nat. Genet.">
        <title>The genome and transcriptome of the zoonotic hookworm Ancylostoma ceylanicum identify infection-specific gene families.</title>
        <authorList>
            <person name="Schwarz E.M."/>
            <person name="Hu Y."/>
            <person name="Antoshechkin I."/>
            <person name="Miller M.M."/>
            <person name="Sternberg P.W."/>
            <person name="Aroian R.V."/>
        </authorList>
    </citation>
    <scope>NUCLEOTIDE SEQUENCE</scope>
    <source>
        <strain evidence="3">HY135</strain>
    </source>
</reference>
<sequence length="636" mass="72169">MKMRKHRKAKLNKLKRRSSVGGPAQSAGYVPTENDANHANIDIEMANKRCLVLHTNFDADDGPIDAASAPTEEAADTSPKALTDRANIVNNGPSKRRKRKRRRQSSAGEARKRQKVIEPDSTSAAIESDLHSDSQNEVAAVPREIGDQITASLSADVKRYLIERLSATPSFLKLSMLNREWKQLCAEEAARWSRIPLRVDVARFFRDNNPFIRTFVHDDCKAHAKKFHDDVRLLVRMLLSLAGFDSERKEGRKLILENFTPKALGWLHSYSEDQLPTCPVILREKIRDLFLLHFNWTSKYIYCEPFFDSAMFINMVYHCQDKVTSLDLGDLKGAERILRCTFPNLEELIWNSADLDDLMDLEFPKLSVLSLTAEASSMAGFNILRRCPSLTYLYTGLRVPDNPTRFDLDVLLRCYQAFWNTSSSVDEDDDDEDGASKPEYVISTLPKLEHIGFWNAPEKALCSIRSFDLFVHCTFSATMPSSWVLDGRFKNSRSKLKQLTHFSLHMDGFCVFDDLDCHLPPCLTCVSISVLLPAVGAQKSVASLLSFIKRLADVNAYPDLEELHIQVWGIRCAESLLNQVADHLSDLRRLTIITMPVEEERDRLIDLIKHVASSCPRLTSLQLSAEMIRLLLDEYG</sequence>
<dbReference type="Proteomes" id="UP000024635">
    <property type="component" value="Unassembled WGS sequence"/>
</dbReference>
<comment type="caution">
    <text evidence="2">The sequence shown here is derived from an EMBL/GenBank/DDBJ whole genome shotgun (WGS) entry which is preliminary data.</text>
</comment>
<feature type="compositionally biased region" description="Basic residues" evidence="1">
    <location>
        <begin position="1"/>
        <end position="18"/>
    </location>
</feature>
<proteinExistence type="predicted"/>
<dbReference type="EMBL" id="JARK01000006">
    <property type="protein sequence ID" value="EYC46122.1"/>
    <property type="molecule type" value="Genomic_DNA"/>
</dbReference>
<keyword evidence="3" id="KW-1185">Reference proteome</keyword>
<feature type="compositionally biased region" description="Basic and acidic residues" evidence="1">
    <location>
        <begin position="109"/>
        <end position="118"/>
    </location>
</feature>
<name>A0A016X3L9_9BILA</name>
<feature type="non-terminal residue" evidence="2">
    <location>
        <position position="1"/>
    </location>
</feature>
<evidence type="ECO:0000313" key="3">
    <source>
        <dbReference type="Proteomes" id="UP000024635"/>
    </source>
</evidence>
<dbReference type="AlphaFoldDB" id="A0A016X3L9"/>
<protein>
    <submittedName>
        <fullName evidence="2">Uncharacterized protein</fullName>
    </submittedName>
</protein>
<evidence type="ECO:0000313" key="2">
    <source>
        <dbReference type="EMBL" id="EYC46122.1"/>
    </source>
</evidence>
<gene>
    <name evidence="2" type="primary">Acey_s0406.g887</name>
    <name evidence="2" type="ORF">Y032_0406g887</name>
</gene>
<feature type="region of interest" description="Disordered" evidence="1">
    <location>
        <begin position="61"/>
        <end position="137"/>
    </location>
</feature>